<dbReference type="InterPro" id="IPR036852">
    <property type="entry name" value="Peptidase_S8/S53_dom_sf"/>
</dbReference>
<feature type="active site" description="Charge relay system" evidence="6">
    <location>
        <position position="1132"/>
    </location>
</feature>
<gene>
    <name evidence="12" type="primary">Serac1</name>
    <name evidence="12" type="ORF">Focb16_v008157</name>
</gene>
<evidence type="ECO:0000256" key="4">
    <source>
        <dbReference type="ARBA" id="ARBA00022801"/>
    </source>
</evidence>
<organism evidence="12 13">
    <name type="scientific">Fusarium oxysporum f. sp. cubense</name>
    <dbReference type="NCBI Taxonomy" id="61366"/>
    <lineage>
        <taxon>Eukaryota</taxon>
        <taxon>Fungi</taxon>
        <taxon>Dikarya</taxon>
        <taxon>Ascomycota</taxon>
        <taxon>Pezizomycotina</taxon>
        <taxon>Sordariomycetes</taxon>
        <taxon>Hypocreomycetidae</taxon>
        <taxon>Hypocreales</taxon>
        <taxon>Nectriaceae</taxon>
        <taxon>Fusarium</taxon>
        <taxon>Fusarium oxysporum species complex</taxon>
    </lineage>
</organism>
<dbReference type="InterPro" id="IPR015500">
    <property type="entry name" value="Peptidase_S8_subtilisin-rel"/>
</dbReference>
<sequence length="1243" mass="138841">MADKSSASWWRRMFKRKKSTASTQHEAPEAPHDDRHEALRLPIVVERTSIGDATGGETLPAFVPPAISSSRIESLDVREDKFGLLPMRAPGDARKIPSDRTFPVDIVAIHGITGDAYNTWTDPSGKLWLKDFLPEDLPGARVYSYGYDAQVFFTKATGDIETYARTLLEHLRQELLEDDHNRPIIFICHSMGGLVIKKAIITAMLKEANYGAIRQRTYGIVFLGTPHRGSKQTTFPSLLANIANVGTPVLYRFVGRARSNLINTLKMDAGGLEKLSFDFADQLRTIKIASFIEQDVTTPASTRIVDGVTGIINCPGERVIDMQGCDHRTICRFATKNNNYRLIRGIVKEWATAATAPNKPNPRNEGQELVDELVEKILKFQSIDWRRTELRDKAMPTSCAWAFDHASFQAWLDKPQGPLWIKGKPGSGKSTLMETLVEHHEDASKHPNVILLHFFFVGFGYGSDTLRQSPEGMYRTLLYQLLEQAPEATTDFKKYCGKQFRSCERLGTQFTWHENDCNIIRDFLNRGLKGLASSDKSVRIFVDAVDEAIPGTAEEVVMYLHQLDYSLRNLGLDFRVCVSSRHFPINCVSEKHKIIVENENRLDIEKYVQTQFQQRNILMRQSLTEASKLQEIEREIISRSNGIFLWVWSKVPDVVELLNKAPEQLDLVNEALNEVPPELGKIYADMLKNIIHPADRYDAYLLLDWASGAPDPMYIRQLVREVQFSDAYSMPPTETAQELRRELVKIDIRIGRFSGGLIEAICDRQEAVAEFIHSSVRVFLLEDGLVSFGGLLPLLPRGSSFSSSNSPSCGEDEEDEDGFRPAGSESTKTSDPGPASGKSSTSLSAELAQTPRTKTRMVLATELPGIEDISTSDDAEFGASGLPESVLDLRHQPSPVHTQSPLYQVLDTSKRKSANTWYTRWKMYSERHLQNPIPVDRRVKIAVLDTGIDWSNPAISAAPGNIKDYWHYGGRTLGKEAHGDVDGHGTNIVKILLNLAPFADIYVARVSQFHKERVSPDSISGAISWAVNQDVDIISMSCGFELENPSVIESLNAARLKGCVMFASSVSDSATGTLQFPTSRYGVIKVHSADGYGQSSAFNPPPSRHDNNFTFLGEGLPLELKNGNAAYSSGTSFATPVAAAIAALLLTFVRMNSEHIAKDVEEFLKNPMWIEIILQYMSSSRDAYDYVVPWKLFNDRDGDFEVASKISAILRSAMEHKGYISGREMLLSRHSTADTMHIIEELE</sequence>
<keyword evidence="5 6" id="KW-0720">Serine protease</keyword>
<dbReference type="PANTHER" id="PTHR10039">
    <property type="entry name" value="AMELOGENIN"/>
    <property type="match status" value="1"/>
</dbReference>
<name>A0A559LSS3_FUSOC</name>
<evidence type="ECO:0000256" key="1">
    <source>
        <dbReference type="ARBA" id="ARBA00007920"/>
    </source>
</evidence>
<comment type="similarity">
    <text evidence="1">Belongs to the putative lipase ROG1 family.</text>
</comment>
<dbReference type="PROSITE" id="PS00136">
    <property type="entry name" value="SUBTILASE_ASP"/>
    <property type="match status" value="1"/>
</dbReference>
<dbReference type="InterPro" id="IPR023828">
    <property type="entry name" value="Peptidase_S8_Ser-AS"/>
</dbReference>
<feature type="compositionally biased region" description="Basic and acidic residues" evidence="8">
    <location>
        <begin position="26"/>
        <end position="37"/>
    </location>
</feature>
<dbReference type="PROSITE" id="PS51892">
    <property type="entry name" value="SUBTILASE"/>
    <property type="match status" value="1"/>
</dbReference>
<evidence type="ECO:0000259" key="11">
    <source>
        <dbReference type="Pfam" id="PF24883"/>
    </source>
</evidence>
<dbReference type="SUPFAM" id="SSF52540">
    <property type="entry name" value="P-loop containing nucleoside triphosphate hydrolases"/>
    <property type="match status" value="1"/>
</dbReference>
<dbReference type="InterPro" id="IPR056884">
    <property type="entry name" value="NPHP3-like_N"/>
</dbReference>
<feature type="domain" description="Peptidase S8/S53" evidence="9">
    <location>
        <begin position="937"/>
        <end position="1148"/>
    </location>
</feature>
<dbReference type="InterPro" id="IPR029058">
    <property type="entry name" value="AB_hydrolase_fold"/>
</dbReference>
<dbReference type="GO" id="GO:0006508">
    <property type="term" value="P:proteolysis"/>
    <property type="evidence" value="ECO:0007669"/>
    <property type="project" value="UniProtKB-KW"/>
</dbReference>
<dbReference type="PROSITE" id="PS00138">
    <property type="entry name" value="SUBTILASE_SER"/>
    <property type="match status" value="1"/>
</dbReference>
<dbReference type="InterPro" id="IPR007751">
    <property type="entry name" value="DUF676_lipase-like"/>
</dbReference>
<proteinExistence type="inferred from homology"/>
<reference evidence="12 13" key="1">
    <citation type="journal article" date="2019" name="Microbiol. Resour. Announc.">
        <title>High-quality draft genome sequence of Fusarium oxysporum f. sp. cubense strain 160527, a causal agent of Panama disease.</title>
        <authorList>
            <person name="Asai S."/>
            <person name="Ayukawa Y."/>
            <person name="Gan P."/>
            <person name="Masuda S."/>
            <person name="Komatsu K."/>
            <person name="Shirasu K."/>
            <person name="Arie T."/>
        </authorList>
    </citation>
    <scope>NUCLEOTIDE SEQUENCE [LARGE SCALE GENOMIC DNA]</scope>
    <source>
        <strain evidence="12 13">160527</strain>
    </source>
</reference>
<evidence type="ECO:0000313" key="13">
    <source>
        <dbReference type="Proteomes" id="UP000320707"/>
    </source>
</evidence>
<dbReference type="CDD" id="cd00306">
    <property type="entry name" value="Peptidases_S8_S53"/>
    <property type="match status" value="1"/>
</dbReference>
<dbReference type="EMBL" id="SRMI01000002">
    <property type="protein sequence ID" value="TVY77940.1"/>
    <property type="molecule type" value="Genomic_DNA"/>
</dbReference>
<feature type="region of interest" description="Disordered" evidence="8">
    <location>
        <begin position="799"/>
        <end position="856"/>
    </location>
</feature>
<dbReference type="SUPFAM" id="SSF53474">
    <property type="entry name" value="alpha/beta-Hydrolases"/>
    <property type="match status" value="1"/>
</dbReference>
<comment type="caution">
    <text evidence="12">The sequence shown here is derived from an EMBL/GenBank/DDBJ whole genome shotgun (WGS) entry which is preliminary data.</text>
</comment>
<feature type="region of interest" description="Disordered" evidence="8">
    <location>
        <begin position="15"/>
        <end position="37"/>
    </location>
</feature>
<evidence type="ECO:0000256" key="6">
    <source>
        <dbReference type="PROSITE-ProRule" id="PRU01240"/>
    </source>
</evidence>
<evidence type="ECO:0000256" key="2">
    <source>
        <dbReference type="ARBA" id="ARBA00022670"/>
    </source>
</evidence>
<feature type="domain" description="Nephrocystin 3-like N-terminal" evidence="11">
    <location>
        <begin position="398"/>
        <end position="581"/>
    </location>
</feature>
<dbReference type="Proteomes" id="UP000320707">
    <property type="component" value="Unassembled WGS sequence"/>
</dbReference>
<feature type="active site" description="Charge relay system" evidence="6">
    <location>
        <position position="984"/>
    </location>
</feature>
<dbReference type="Gene3D" id="3.40.50.1820">
    <property type="entry name" value="alpha/beta hydrolase"/>
    <property type="match status" value="1"/>
</dbReference>
<evidence type="ECO:0000256" key="8">
    <source>
        <dbReference type="SAM" id="MobiDB-lite"/>
    </source>
</evidence>
<keyword evidence="4 6" id="KW-0378">Hydrolase</keyword>
<dbReference type="GO" id="GO:0004252">
    <property type="term" value="F:serine-type endopeptidase activity"/>
    <property type="evidence" value="ECO:0007669"/>
    <property type="project" value="UniProtKB-UniRule"/>
</dbReference>
<evidence type="ECO:0000256" key="5">
    <source>
        <dbReference type="ARBA" id="ARBA00022825"/>
    </source>
</evidence>
<comment type="similarity">
    <text evidence="6 7">Belongs to the peptidase S8 family.</text>
</comment>
<evidence type="ECO:0000259" key="9">
    <source>
        <dbReference type="Pfam" id="PF00082"/>
    </source>
</evidence>
<feature type="compositionally biased region" description="Low complexity" evidence="8">
    <location>
        <begin position="799"/>
        <end position="808"/>
    </location>
</feature>
<dbReference type="InterPro" id="IPR023827">
    <property type="entry name" value="Peptidase_S8_Asp-AS"/>
</dbReference>
<dbReference type="Pfam" id="PF24883">
    <property type="entry name" value="NPHP3_N"/>
    <property type="match status" value="1"/>
</dbReference>
<evidence type="ECO:0000256" key="7">
    <source>
        <dbReference type="RuleBase" id="RU003355"/>
    </source>
</evidence>
<dbReference type="Gene3D" id="3.40.50.300">
    <property type="entry name" value="P-loop containing nucleotide triphosphate hydrolases"/>
    <property type="match status" value="1"/>
</dbReference>
<feature type="domain" description="DUF676" evidence="10">
    <location>
        <begin position="106"/>
        <end position="231"/>
    </location>
</feature>
<evidence type="ECO:0000313" key="12">
    <source>
        <dbReference type="EMBL" id="TVY77940.1"/>
    </source>
</evidence>
<protein>
    <submittedName>
        <fullName evidence="12">Protein SERAC1</fullName>
    </submittedName>
</protein>
<keyword evidence="3" id="KW-0677">Repeat</keyword>
<dbReference type="AlphaFoldDB" id="A0A559LSS3"/>
<evidence type="ECO:0000256" key="3">
    <source>
        <dbReference type="ARBA" id="ARBA00022737"/>
    </source>
</evidence>
<keyword evidence="2 6" id="KW-0645">Protease</keyword>
<dbReference type="InterPro" id="IPR027417">
    <property type="entry name" value="P-loop_NTPase"/>
</dbReference>
<dbReference type="InterPro" id="IPR000209">
    <property type="entry name" value="Peptidase_S8/S53_dom"/>
</dbReference>
<dbReference type="PANTHER" id="PTHR10039:SF5">
    <property type="entry name" value="NACHT DOMAIN-CONTAINING PROTEIN"/>
    <property type="match status" value="1"/>
</dbReference>
<dbReference type="Pfam" id="PF00082">
    <property type="entry name" value="Peptidase_S8"/>
    <property type="match status" value="1"/>
</dbReference>
<accession>A0A559LSS3</accession>
<feature type="active site" description="Charge relay system" evidence="6">
    <location>
        <position position="945"/>
    </location>
</feature>
<dbReference type="Pfam" id="PF05057">
    <property type="entry name" value="DUF676"/>
    <property type="match status" value="1"/>
</dbReference>
<dbReference type="Gene3D" id="3.40.50.200">
    <property type="entry name" value="Peptidase S8/S53 domain"/>
    <property type="match status" value="1"/>
</dbReference>
<dbReference type="PRINTS" id="PR00723">
    <property type="entry name" value="SUBTILISIN"/>
</dbReference>
<evidence type="ECO:0000259" key="10">
    <source>
        <dbReference type="Pfam" id="PF05057"/>
    </source>
</evidence>
<dbReference type="SUPFAM" id="SSF52743">
    <property type="entry name" value="Subtilisin-like"/>
    <property type="match status" value="1"/>
</dbReference>